<evidence type="ECO:0000313" key="2">
    <source>
        <dbReference type="EMBL" id="NEE12860.1"/>
    </source>
</evidence>
<sequence length="25" mass="2704">LVKSVRPYLTTPLRQPAGAPFTPGH</sequence>
<accession>A0A6G3X5Q6</accession>
<evidence type="ECO:0000256" key="1">
    <source>
        <dbReference type="SAM" id="MobiDB-lite"/>
    </source>
</evidence>
<feature type="non-terminal residue" evidence="2">
    <location>
        <position position="1"/>
    </location>
</feature>
<reference evidence="2" key="1">
    <citation type="submission" date="2020-01" db="EMBL/GenBank/DDBJ databases">
        <title>Insect and environment-associated Actinomycetes.</title>
        <authorList>
            <person name="Currrie C."/>
            <person name="Chevrette M."/>
            <person name="Carlson C."/>
            <person name="Stubbendieck R."/>
            <person name="Wendt-Pienkowski E."/>
        </authorList>
    </citation>
    <scope>NUCLEOTIDE SEQUENCE</scope>
    <source>
        <strain evidence="2">SID7499</strain>
    </source>
</reference>
<organism evidence="2">
    <name type="scientific">Streptomyces sp. SID7499</name>
    <dbReference type="NCBI Taxonomy" id="2706086"/>
    <lineage>
        <taxon>Bacteria</taxon>
        <taxon>Bacillati</taxon>
        <taxon>Actinomycetota</taxon>
        <taxon>Actinomycetes</taxon>
        <taxon>Kitasatosporales</taxon>
        <taxon>Streptomycetaceae</taxon>
        <taxon>Streptomyces</taxon>
    </lineage>
</organism>
<comment type="caution">
    <text evidence="2">The sequence shown here is derived from an EMBL/GenBank/DDBJ whole genome shotgun (WGS) entry which is preliminary data.</text>
</comment>
<dbReference type="EMBL" id="JAAGMN010004251">
    <property type="protein sequence ID" value="NEE12860.1"/>
    <property type="molecule type" value="Genomic_DNA"/>
</dbReference>
<proteinExistence type="predicted"/>
<name>A0A6G3X5Q6_9ACTN</name>
<feature type="region of interest" description="Disordered" evidence="1">
    <location>
        <begin position="1"/>
        <end position="25"/>
    </location>
</feature>
<protein>
    <submittedName>
        <fullName evidence="2">Roadblock/LC7 domain-containing protein</fullName>
    </submittedName>
</protein>
<gene>
    <name evidence="2" type="ORF">G3M58_41210</name>
</gene>
<dbReference type="AlphaFoldDB" id="A0A6G3X5Q6"/>